<evidence type="ECO:0000259" key="2">
    <source>
        <dbReference type="Pfam" id="PF16130"/>
    </source>
</evidence>
<evidence type="ECO:0000313" key="4">
    <source>
        <dbReference type="Proteomes" id="UP000286715"/>
    </source>
</evidence>
<sequence length="802" mass="86778">MKKIFSLSMALTSLMVSAQTTININPKNNTNNYCPIQSVKYKINTSIITQNTEATGAVQGNTPVYLVEVNAKKSPSNNTPIQLTFFNFEGVQIRNLNLTNATTGVGVWNKGQNILANNNITNNVFRTALKNYQLDGDIRSKVWYDSPTNLPCNTQPPICTTPDFDIVFGYAYTNDDYMLVAERWGNSAFSLRALDINGNVIGNTLCFGCGSGGAYERYDWNSGYSMPYVPDQAMAFTVVPITLFGTSQPIYGLRIFNGVDQADVKFFGLSDNTFANNPVNPTIPGVSGKVFHDINGLTDNTVNGTPIAKPSNIQLYAHLVNSSGIVVAVKPVDLTTGSYAFFDYPAGSYTVRISTTQTAVNSPMGAITLPAGWVHTGEYLGTGTGNDGTVNGVLAVTITANSLTQNANFGIQQLPSTGSFTAPAVPNPGGSVFVTVNPNNFQTSDPDGNVTSIRITSFPSNATAIKINNTTYTASTFPTNGVSVPVVNGLPTQPIEVDPVDGIVTVTITFRALDNAGFESSTAGSVALPFIANVLVDNFYPAAGFGTLAFEDLWPFKGDYDFNDAVIDYRFKITTDAYNKVTQVEATFVLRAFGAGFSNGFGFQFNTNALNVSQLTATGSKLHEGIITLMSNGFEAGQNKPTIIVYDNTYKLMTHPGQGIGVNTTPNAPYVQPDTTRILITFPIGVYTYNDLNIANFNPFIFVNLTRGREVHLPNMAPTALANQALLGTGHDNSIPSNGRYYVTENNLPWAINIVERFDYPIEKAQIIDAHLKFVPWAQSGGVQFPNWFQNQTGFRNPANIY</sequence>
<accession>A0A401XMD7</accession>
<gene>
    <name evidence="3" type="ORF">JCM31826_16620</name>
</gene>
<evidence type="ECO:0000256" key="1">
    <source>
        <dbReference type="SAM" id="SignalP"/>
    </source>
</evidence>
<dbReference type="Proteomes" id="UP000286715">
    <property type="component" value="Unassembled WGS sequence"/>
</dbReference>
<feature type="chain" id="PRO_5019469073" description="DUF4842 domain-containing protein" evidence="1">
    <location>
        <begin position="19"/>
        <end position="802"/>
    </location>
</feature>
<feature type="domain" description="DUF4842" evidence="2">
    <location>
        <begin position="579"/>
        <end position="789"/>
    </location>
</feature>
<dbReference type="RefSeq" id="WP_124398243.1">
    <property type="nucleotide sequence ID" value="NZ_BHZE01000017.1"/>
</dbReference>
<dbReference type="OrthoDB" id="1204817at2"/>
<proteinExistence type="predicted"/>
<protein>
    <recommendedName>
        <fullName evidence="2">DUF4842 domain-containing protein</fullName>
    </recommendedName>
</protein>
<keyword evidence="4" id="KW-1185">Reference proteome</keyword>
<dbReference type="NCBIfam" id="TIGR04456">
    <property type="entry name" value="LruC_dom"/>
    <property type="match status" value="1"/>
</dbReference>
<dbReference type="InterPro" id="IPR031025">
    <property type="entry name" value="LruC_dom"/>
</dbReference>
<dbReference type="InterPro" id="IPR032295">
    <property type="entry name" value="DUF4842"/>
</dbReference>
<keyword evidence="1" id="KW-0732">Signal</keyword>
<comment type="caution">
    <text evidence="3">The sequence shown here is derived from an EMBL/GenBank/DDBJ whole genome shotgun (WGS) entry which is preliminary data.</text>
</comment>
<name>A0A401XMD7_9FLAO</name>
<feature type="signal peptide" evidence="1">
    <location>
        <begin position="1"/>
        <end position="18"/>
    </location>
</feature>
<reference evidence="3 4" key="1">
    <citation type="submission" date="2018-11" db="EMBL/GenBank/DDBJ databases">
        <title>Schleiferia aggregans sp. nov., a moderately thermophilic heterotrophic bacterium isolated from microbial mats at a terrestrial hot spring.</title>
        <authorList>
            <person name="Iino T."/>
            <person name="Ohkuma M."/>
            <person name="Haruta S."/>
        </authorList>
    </citation>
    <scope>NUCLEOTIDE SEQUENCE [LARGE SCALE GENOMIC DNA]</scope>
    <source>
        <strain evidence="3 4">LA</strain>
    </source>
</reference>
<evidence type="ECO:0000313" key="3">
    <source>
        <dbReference type="EMBL" id="GCD78180.1"/>
    </source>
</evidence>
<organism evidence="3 4">
    <name type="scientific">Thermaurantimonas aggregans</name>
    <dbReference type="NCBI Taxonomy" id="2173829"/>
    <lineage>
        <taxon>Bacteria</taxon>
        <taxon>Pseudomonadati</taxon>
        <taxon>Bacteroidota</taxon>
        <taxon>Flavobacteriia</taxon>
        <taxon>Flavobacteriales</taxon>
        <taxon>Schleiferiaceae</taxon>
        <taxon>Thermaurantimonas</taxon>
    </lineage>
</organism>
<dbReference type="Pfam" id="PF16130">
    <property type="entry name" value="DUF4842"/>
    <property type="match status" value="1"/>
</dbReference>
<dbReference type="EMBL" id="BHZE01000017">
    <property type="protein sequence ID" value="GCD78180.1"/>
    <property type="molecule type" value="Genomic_DNA"/>
</dbReference>
<dbReference type="AlphaFoldDB" id="A0A401XMD7"/>